<evidence type="ECO:0000313" key="2">
    <source>
        <dbReference type="EMBL" id="PIB24450.1"/>
    </source>
</evidence>
<evidence type="ECO:0000313" key="3">
    <source>
        <dbReference type="Proteomes" id="UP000231516"/>
    </source>
</evidence>
<gene>
    <name evidence="2" type="ORF">BFP76_04395</name>
</gene>
<sequence length="125" mass="13664">MIKYGAIGLLAFAGGAMAQPVPDLPSGLVVQLYDLRQIVEDGEPSLLYLGFLADDLSSVEYETASVDLDYLCENFALAEVAQSGQETDEVSIRIMDQPIAYGDADPDVKQFMSFYDITTGQCTWH</sequence>
<dbReference type="InterPro" id="IPR045467">
    <property type="entry name" value="DUF6497"/>
</dbReference>
<evidence type="ECO:0000256" key="1">
    <source>
        <dbReference type="SAM" id="SignalP"/>
    </source>
</evidence>
<keyword evidence="1" id="KW-0732">Signal</keyword>
<evidence type="ECO:0008006" key="4">
    <source>
        <dbReference type="Google" id="ProtNLM"/>
    </source>
</evidence>
<dbReference type="EMBL" id="MDGM01000012">
    <property type="protein sequence ID" value="PIB24450.1"/>
    <property type="molecule type" value="Genomic_DNA"/>
</dbReference>
<reference evidence="2 3" key="1">
    <citation type="submission" date="2016-08" db="EMBL/GenBank/DDBJ databases">
        <title>Draft genome of Amylibacter sp. strain 4G11.</title>
        <authorList>
            <person name="Wong S.-K."/>
            <person name="Hamasaki K."/>
            <person name="Yoshizawa S."/>
        </authorList>
    </citation>
    <scope>NUCLEOTIDE SEQUENCE [LARGE SCALE GENOMIC DNA]</scope>
    <source>
        <strain evidence="2 3">4G11</strain>
    </source>
</reference>
<keyword evidence="3" id="KW-1185">Reference proteome</keyword>
<name>A0A2G5K6E7_9RHOB</name>
<organism evidence="2 3">
    <name type="scientific">Paramylibacter kogurei</name>
    <dbReference type="NCBI Taxonomy" id="1889778"/>
    <lineage>
        <taxon>Bacteria</taxon>
        <taxon>Pseudomonadati</taxon>
        <taxon>Pseudomonadota</taxon>
        <taxon>Alphaproteobacteria</taxon>
        <taxon>Rhodobacterales</taxon>
        <taxon>Paracoccaceae</taxon>
        <taxon>Paramylibacter</taxon>
    </lineage>
</organism>
<feature type="signal peptide" evidence="1">
    <location>
        <begin position="1"/>
        <end position="18"/>
    </location>
</feature>
<proteinExistence type="predicted"/>
<feature type="chain" id="PRO_5013626617" description="Acetolactate synthase" evidence="1">
    <location>
        <begin position="19"/>
        <end position="125"/>
    </location>
</feature>
<accession>A0A2G5K6E7</accession>
<dbReference type="AlphaFoldDB" id="A0A2G5K6E7"/>
<protein>
    <recommendedName>
        <fullName evidence="4">Acetolactate synthase</fullName>
    </recommendedName>
</protein>
<comment type="caution">
    <text evidence="2">The sequence shown here is derived from an EMBL/GenBank/DDBJ whole genome shotgun (WGS) entry which is preliminary data.</text>
</comment>
<dbReference type="Pfam" id="PF20107">
    <property type="entry name" value="DUF6497"/>
    <property type="match status" value="1"/>
</dbReference>
<dbReference type="Proteomes" id="UP000231516">
    <property type="component" value="Unassembled WGS sequence"/>
</dbReference>